<dbReference type="InterPro" id="IPR032465">
    <property type="entry name" value="ACMSD"/>
</dbReference>
<comment type="caution">
    <text evidence="3">The sequence shown here is derived from an EMBL/GenBank/DDBJ whole genome shotgun (WGS) entry which is preliminary data.</text>
</comment>
<evidence type="ECO:0000259" key="2">
    <source>
        <dbReference type="Pfam" id="PF04909"/>
    </source>
</evidence>
<dbReference type="CDD" id="cd01292">
    <property type="entry name" value="metallo-dependent_hydrolases"/>
    <property type="match status" value="1"/>
</dbReference>
<accession>A0A848LL02</accession>
<dbReference type="Pfam" id="PF04909">
    <property type="entry name" value="Amidohydro_2"/>
    <property type="match status" value="1"/>
</dbReference>
<feature type="domain" description="Amidohydrolase-related" evidence="2">
    <location>
        <begin position="12"/>
        <end position="312"/>
    </location>
</feature>
<reference evidence="3 4" key="1">
    <citation type="submission" date="2020-04" db="EMBL/GenBank/DDBJ databases">
        <title>Draft genome of Pyxidicoccus fallax type strain.</title>
        <authorList>
            <person name="Whitworth D.E."/>
        </authorList>
    </citation>
    <scope>NUCLEOTIDE SEQUENCE [LARGE SCALE GENOMIC DNA]</scope>
    <source>
        <strain evidence="3 4">DSM 14698</strain>
    </source>
</reference>
<dbReference type="SUPFAM" id="SSF51556">
    <property type="entry name" value="Metallo-dependent hydrolases"/>
    <property type="match status" value="1"/>
</dbReference>
<dbReference type="InterPro" id="IPR006680">
    <property type="entry name" value="Amidohydro-rel"/>
</dbReference>
<dbReference type="AlphaFoldDB" id="A0A848LL02"/>
<dbReference type="RefSeq" id="WP_169347733.1">
    <property type="nucleotide sequence ID" value="NZ_JABBJJ010000138.1"/>
</dbReference>
<proteinExistence type="predicted"/>
<keyword evidence="1" id="KW-0456">Lyase</keyword>
<sequence>MDAPSAAPPTIIDAHCHIATTEHTPRSFIDGAIANMVTALVAQGVRASPKMIASMYLQKLQDPLCDELAADMAEAGIAKSVLLVPDFTYALKDTPLTIEESFLKHREVLLRHPGKFEVFGGVDPRWGADGIALFERSLKEFGFRGLKVYPPCGFSPSHPDLFPYYELCAHYRVPVLLHIGPTSPALSFETTNPFMLDEAARRFPTVNFILAHGSVSFTEECAMMCSHRPNVYLDISAFQSTLRADGSGKVVKTAVSRGINHKVIFGTDWPVFRLQGNQQSFVATVTREDGPLADLTPLERELVLHKNIERLLANARTAVPERATA</sequence>
<protein>
    <submittedName>
        <fullName evidence="3">Amidohydrolase</fullName>
    </submittedName>
</protein>
<name>A0A848LL02_9BACT</name>
<dbReference type="GO" id="GO:0016787">
    <property type="term" value="F:hydrolase activity"/>
    <property type="evidence" value="ECO:0007669"/>
    <property type="project" value="UniProtKB-KW"/>
</dbReference>
<dbReference type="PANTHER" id="PTHR21240">
    <property type="entry name" value="2-AMINO-3-CARBOXYLMUCONATE-6-SEMIALDEHYDE DECARBOXYLASE"/>
    <property type="match status" value="1"/>
</dbReference>
<organism evidence="3 4">
    <name type="scientific">Pyxidicoccus fallax</name>
    <dbReference type="NCBI Taxonomy" id="394095"/>
    <lineage>
        <taxon>Bacteria</taxon>
        <taxon>Pseudomonadati</taxon>
        <taxon>Myxococcota</taxon>
        <taxon>Myxococcia</taxon>
        <taxon>Myxococcales</taxon>
        <taxon>Cystobacterineae</taxon>
        <taxon>Myxococcaceae</taxon>
        <taxon>Pyxidicoccus</taxon>
    </lineage>
</organism>
<dbReference type="EMBL" id="JABBJJ010000138">
    <property type="protein sequence ID" value="NMO18465.1"/>
    <property type="molecule type" value="Genomic_DNA"/>
</dbReference>
<evidence type="ECO:0000256" key="1">
    <source>
        <dbReference type="ARBA" id="ARBA00023239"/>
    </source>
</evidence>
<dbReference type="Gene3D" id="3.20.20.140">
    <property type="entry name" value="Metal-dependent hydrolases"/>
    <property type="match status" value="1"/>
</dbReference>
<dbReference type="Proteomes" id="UP000518300">
    <property type="component" value="Unassembled WGS sequence"/>
</dbReference>
<evidence type="ECO:0000313" key="4">
    <source>
        <dbReference type="Proteomes" id="UP000518300"/>
    </source>
</evidence>
<keyword evidence="4" id="KW-1185">Reference proteome</keyword>
<keyword evidence="3" id="KW-0378">Hydrolase</keyword>
<dbReference type="InterPro" id="IPR032466">
    <property type="entry name" value="Metal_Hydrolase"/>
</dbReference>
<evidence type="ECO:0000313" key="3">
    <source>
        <dbReference type="EMBL" id="NMO18465.1"/>
    </source>
</evidence>
<dbReference type="GO" id="GO:0016831">
    <property type="term" value="F:carboxy-lyase activity"/>
    <property type="evidence" value="ECO:0007669"/>
    <property type="project" value="InterPro"/>
</dbReference>
<gene>
    <name evidence="3" type="ORF">HG543_26910</name>
</gene>